<organism evidence="4 5">
    <name type="scientific">Mola mola</name>
    <name type="common">Ocean sunfish</name>
    <name type="synonym">Tetraodon mola</name>
    <dbReference type="NCBI Taxonomy" id="94237"/>
    <lineage>
        <taxon>Eukaryota</taxon>
        <taxon>Metazoa</taxon>
        <taxon>Chordata</taxon>
        <taxon>Craniata</taxon>
        <taxon>Vertebrata</taxon>
        <taxon>Euteleostomi</taxon>
        <taxon>Actinopterygii</taxon>
        <taxon>Neopterygii</taxon>
        <taxon>Teleostei</taxon>
        <taxon>Neoteleostei</taxon>
        <taxon>Acanthomorphata</taxon>
        <taxon>Eupercaria</taxon>
        <taxon>Tetraodontiformes</taxon>
        <taxon>Molidae</taxon>
        <taxon>Mola</taxon>
    </lineage>
</organism>
<sequence length="270" mass="30101">TKAQTDCSRGACYPPSNDLLVGRAQQLQSSSTCGLIGSEVYCTPYQQRRMKCCPCDSRNPNGQLAHTVKEVLSTSGPDRWWQSRKLQGPRPSDFVIERTQDNGTTWQPALYLATDCQKAFPGILKTTPLRLDEPYCYTLPPTNSNPYQDHTFSPLRQYTYASAPNSQKIELSGLTGLRVRMTGLGDVPRLPGRSLSRFFAIKEMRVMGSCMCHGHANQCLPEVHNNAPPNVSPQCDCQHKTSGVNCERCADLYNDLPWRPAEEGNTHTCQ</sequence>
<dbReference type="AlphaFoldDB" id="A0A3Q3WTD4"/>
<evidence type="ECO:0000256" key="2">
    <source>
        <dbReference type="ARBA" id="ARBA00023292"/>
    </source>
</evidence>
<name>A0A3Q3WTD4_MOLML</name>
<dbReference type="Proteomes" id="UP000261620">
    <property type="component" value="Unplaced"/>
</dbReference>
<dbReference type="Ensembl" id="ENSMMOT00000012689.1">
    <property type="protein sequence ID" value="ENSMMOP00000012484.1"/>
    <property type="gene ID" value="ENSMMOG00000009595.1"/>
</dbReference>
<dbReference type="Gene3D" id="2.60.120.260">
    <property type="entry name" value="Galactose-binding domain-like"/>
    <property type="match status" value="2"/>
</dbReference>
<dbReference type="GO" id="GO:0043256">
    <property type="term" value="C:laminin complex"/>
    <property type="evidence" value="ECO:0007669"/>
    <property type="project" value="TreeGrafter"/>
</dbReference>
<dbReference type="STRING" id="94237.ENSMMOP00000012484"/>
<dbReference type="SUPFAM" id="SSF57196">
    <property type="entry name" value="EGF/Laminin"/>
    <property type="match status" value="1"/>
</dbReference>
<evidence type="ECO:0000313" key="4">
    <source>
        <dbReference type="Ensembl" id="ENSMMOP00000012484.1"/>
    </source>
</evidence>
<protein>
    <recommendedName>
        <fullName evidence="3">Laminin N-terminal domain-containing protein</fullName>
    </recommendedName>
</protein>
<evidence type="ECO:0000313" key="5">
    <source>
        <dbReference type="Proteomes" id="UP000261620"/>
    </source>
</evidence>
<dbReference type="InterPro" id="IPR002049">
    <property type="entry name" value="LE_dom"/>
</dbReference>
<accession>A0A3Q3WTD4</accession>
<reference evidence="4" key="2">
    <citation type="submission" date="2025-09" db="UniProtKB">
        <authorList>
            <consortium name="Ensembl"/>
        </authorList>
    </citation>
    <scope>IDENTIFICATION</scope>
</reference>
<reference evidence="4" key="1">
    <citation type="submission" date="2025-08" db="UniProtKB">
        <authorList>
            <consortium name="Ensembl"/>
        </authorList>
    </citation>
    <scope>IDENTIFICATION</scope>
</reference>
<proteinExistence type="predicted"/>
<keyword evidence="2" id="KW-0424">Laminin EGF-like domain</keyword>
<dbReference type="Pfam" id="PF00055">
    <property type="entry name" value="Laminin_N"/>
    <property type="match status" value="1"/>
</dbReference>
<dbReference type="PANTHER" id="PTHR10574">
    <property type="entry name" value="NETRIN/LAMININ-RELATED"/>
    <property type="match status" value="1"/>
</dbReference>
<evidence type="ECO:0000256" key="1">
    <source>
        <dbReference type="ARBA" id="ARBA00023157"/>
    </source>
</evidence>
<dbReference type="GO" id="GO:0007411">
    <property type="term" value="P:axon guidance"/>
    <property type="evidence" value="ECO:0007669"/>
    <property type="project" value="TreeGrafter"/>
</dbReference>
<dbReference type="SMART" id="SM00180">
    <property type="entry name" value="EGF_Lam"/>
    <property type="match status" value="1"/>
</dbReference>
<evidence type="ECO:0000259" key="3">
    <source>
        <dbReference type="PROSITE" id="PS51117"/>
    </source>
</evidence>
<dbReference type="CDD" id="cd00055">
    <property type="entry name" value="EGF_Lam"/>
    <property type="match status" value="1"/>
</dbReference>
<dbReference type="GO" id="GO:0034446">
    <property type="term" value="P:substrate adhesion-dependent cell spreading"/>
    <property type="evidence" value="ECO:0007669"/>
    <property type="project" value="TreeGrafter"/>
</dbReference>
<dbReference type="SMART" id="SM00136">
    <property type="entry name" value="LamNT"/>
    <property type="match status" value="1"/>
</dbReference>
<dbReference type="OMA" id="YMATDCE"/>
<dbReference type="GO" id="GO:0016477">
    <property type="term" value="P:cell migration"/>
    <property type="evidence" value="ECO:0007669"/>
    <property type="project" value="TreeGrafter"/>
</dbReference>
<dbReference type="PANTHER" id="PTHR10574:SF268">
    <property type="entry name" value="LAMININ SUBUNIT BETA-3"/>
    <property type="match status" value="1"/>
</dbReference>
<feature type="domain" description="Laminin N-terminal" evidence="3">
    <location>
        <begin position="8"/>
        <end position="209"/>
    </location>
</feature>
<dbReference type="Gene3D" id="2.170.300.10">
    <property type="entry name" value="Tie2 ligand-binding domain superfamily"/>
    <property type="match status" value="1"/>
</dbReference>
<keyword evidence="5" id="KW-1185">Reference proteome</keyword>
<keyword evidence="1" id="KW-1015">Disulfide bond</keyword>
<dbReference type="Pfam" id="PF00053">
    <property type="entry name" value="EGF_laminin"/>
    <property type="match status" value="1"/>
</dbReference>
<dbReference type="InterPro" id="IPR008211">
    <property type="entry name" value="Laminin_N"/>
</dbReference>
<dbReference type="GO" id="GO:0009887">
    <property type="term" value="P:animal organ morphogenesis"/>
    <property type="evidence" value="ECO:0007669"/>
    <property type="project" value="TreeGrafter"/>
</dbReference>
<dbReference type="GO" id="GO:0009888">
    <property type="term" value="P:tissue development"/>
    <property type="evidence" value="ECO:0007669"/>
    <property type="project" value="TreeGrafter"/>
</dbReference>
<dbReference type="InterPro" id="IPR050440">
    <property type="entry name" value="Laminin/Netrin_ECM"/>
</dbReference>
<dbReference type="GO" id="GO:0070831">
    <property type="term" value="P:basement membrane assembly"/>
    <property type="evidence" value="ECO:0007669"/>
    <property type="project" value="TreeGrafter"/>
</dbReference>
<dbReference type="PROSITE" id="PS51117">
    <property type="entry name" value="LAMININ_NTER"/>
    <property type="match status" value="1"/>
</dbReference>